<proteinExistence type="predicted"/>
<dbReference type="RefSeq" id="WP_094570405.1">
    <property type="nucleotide sequence ID" value="NZ_CP022743.1"/>
</dbReference>
<reference evidence="1 2" key="1">
    <citation type="submission" date="2017-08" db="EMBL/GenBank/DDBJ databases">
        <title>Complete genome sequence of Mucilaginibacter sp. strain BJC16-A31.</title>
        <authorList>
            <consortium name="Henan University of Science and Technology"/>
            <person name="You X."/>
        </authorList>
    </citation>
    <scope>NUCLEOTIDE SEQUENCE [LARGE SCALE GENOMIC DNA]</scope>
    <source>
        <strain evidence="1 2">BJC16-A31</strain>
    </source>
</reference>
<sequence>MVEIFRTNVKNKKLAVKVIKALKLHLPALYFNFDLDDCDRILRVQSNDHPVECFKILQIVKSLSIEISVFED</sequence>
<accession>A0A223NWN5</accession>
<organism evidence="1 2">
    <name type="scientific">Mucilaginibacter xinganensis</name>
    <dbReference type="NCBI Taxonomy" id="1234841"/>
    <lineage>
        <taxon>Bacteria</taxon>
        <taxon>Pseudomonadati</taxon>
        <taxon>Bacteroidota</taxon>
        <taxon>Sphingobacteriia</taxon>
        <taxon>Sphingobacteriales</taxon>
        <taxon>Sphingobacteriaceae</taxon>
        <taxon>Mucilaginibacter</taxon>
    </lineage>
</organism>
<dbReference type="OrthoDB" id="1036397at2"/>
<dbReference type="Proteomes" id="UP000215002">
    <property type="component" value="Chromosome"/>
</dbReference>
<dbReference type="AlphaFoldDB" id="A0A223NWN5"/>
<keyword evidence="2" id="KW-1185">Reference proteome</keyword>
<dbReference type="KEGG" id="muc:MuYL_2118"/>
<dbReference type="EMBL" id="CP022743">
    <property type="protein sequence ID" value="ASU34008.1"/>
    <property type="molecule type" value="Genomic_DNA"/>
</dbReference>
<evidence type="ECO:0000313" key="2">
    <source>
        <dbReference type="Proteomes" id="UP000215002"/>
    </source>
</evidence>
<name>A0A223NWN5_9SPHI</name>
<protein>
    <submittedName>
        <fullName evidence="1">Uncharacterized protein</fullName>
    </submittedName>
</protein>
<evidence type="ECO:0000313" key="1">
    <source>
        <dbReference type="EMBL" id="ASU34008.1"/>
    </source>
</evidence>
<gene>
    <name evidence="1" type="ORF">MuYL_2118</name>
</gene>